<dbReference type="OrthoDB" id="9765957at2"/>
<evidence type="ECO:0000313" key="1">
    <source>
        <dbReference type="EMBL" id="RIX59664.1"/>
    </source>
</evidence>
<protein>
    <recommendedName>
        <fullName evidence="3">DUF4185 domain-containing protein</fullName>
    </recommendedName>
</protein>
<dbReference type="AlphaFoldDB" id="A0A3A1VH76"/>
<dbReference type="RefSeq" id="WP_119598496.1">
    <property type="nucleotide sequence ID" value="NZ_QXQA01000002.1"/>
</dbReference>
<dbReference type="Proteomes" id="UP000266482">
    <property type="component" value="Unassembled WGS sequence"/>
</dbReference>
<organism evidence="1 2">
    <name type="scientific">Paenibacillus nanensis</name>
    <dbReference type="NCBI Taxonomy" id="393251"/>
    <lineage>
        <taxon>Bacteria</taxon>
        <taxon>Bacillati</taxon>
        <taxon>Bacillota</taxon>
        <taxon>Bacilli</taxon>
        <taxon>Bacillales</taxon>
        <taxon>Paenibacillaceae</taxon>
        <taxon>Paenibacillus</taxon>
    </lineage>
</organism>
<evidence type="ECO:0008006" key="3">
    <source>
        <dbReference type="Google" id="ProtNLM"/>
    </source>
</evidence>
<name>A0A3A1VH76_9BACL</name>
<dbReference type="EMBL" id="QXQA01000002">
    <property type="protein sequence ID" value="RIX59664.1"/>
    <property type="molecule type" value="Genomic_DNA"/>
</dbReference>
<evidence type="ECO:0000313" key="2">
    <source>
        <dbReference type="Proteomes" id="UP000266482"/>
    </source>
</evidence>
<sequence>MVEKSERIPEGQEQTDTDLYYTAANARLWLWRGLRRSASRIGRHGVIWDGSGWSVDKEEVQPIADEISCEYCVTPMGGQWDGAGYAVVFHESGAGNRLSMYIGDSPVGPFRNPIRLYACPEPLQGKTIYAYSAKAHPHLSARGELLSSYNVNATSKNSHMEHGCIYRPRFVNIRQIRLR</sequence>
<reference evidence="1 2" key="1">
    <citation type="submission" date="2018-09" db="EMBL/GenBank/DDBJ databases">
        <title>Paenibacillus aracenensis nov. sp. isolated from a cave in southern Spain.</title>
        <authorList>
            <person name="Jurado V."/>
            <person name="Gutierrez-Patricio S."/>
            <person name="Gonzalez-Pimentel J.L."/>
            <person name="Miller A.Z."/>
            <person name="Laiz L."/>
            <person name="Saiz-Jimenez C."/>
        </authorList>
    </citation>
    <scope>NUCLEOTIDE SEQUENCE [LARGE SCALE GENOMIC DNA]</scope>
    <source>
        <strain evidence="1 2">DSM 22867</strain>
    </source>
</reference>
<gene>
    <name evidence="1" type="ORF">D3P08_05905</name>
</gene>
<comment type="caution">
    <text evidence="1">The sequence shown here is derived from an EMBL/GenBank/DDBJ whole genome shotgun (WGS) entry which is preliminary data.</text>
</comment>
<accession>A0A3A1VH76</accession>
<proteinExistence type="predicted"/>
<keyword evidence="2" id="KW-1185">Reference proteome</keyword>